<dbReference type="Pfam" id="PF00975">
    <property type="entry name" value="Thioesterase"/>
    <property type="match status" value="1"/>
</dbReference>
<feature type="domain" description="Thioesterase" evidence="2">
    <location>
        <begin position="1"/>
        <end position="139"/>
    </location>
</feature>
<dbReference type="STRING" id="62101.AB835_13400"/>
<dbReference type="Gene3D" id="3.40.50.1820">
    <property type="entry name" value="alpha/beta hydrolase"/>
    <property type="match status" value="1"/>
</dbReference>
<dbReference type="AlphaFoldDB" id="A0A1D2QLX6"/>
<reference evidence="3 4" key="1">
    <citation type="journal article" date="2016" name="Appl. Environ. Microbiol.">
        <title>Lack of Overt Genome Reduction in the Bryostatin-Producing Bryozoan Symbiont "Candidatus Endobugula sertula".</title>
        <authorList>
            <person name="Miller I.J."/>
            <person name="Vanee N."/>
            <person name="Fong S.S."/>
            <person name="Lim-Fong G.E."/>
            <person name="Kwan J.C."/>
        </authorList>
    </citation>
    <scope>NUCLEOTIDE SEQUENCE [LARGE SCALE GENOMIC DNA]</scope>
    <source>
        <strain evidence="3">AB1-4</strain>
    </source>
</reference>
<dbReference type="InterPro" id="IPR029058">
    <property type="entry name" value="AB_hydrolase_fold"/>
</dbReference>
<dbReference type="SUPFAM" id="SSF53474">
    <property type="entry name" value="alpha/beta-Hydrolases"/>
    <property type="match status" value="1"/>
</dbReference>
<comment type="similarity">
    <text evidence="1">Belongs to the thioesterase family.</text>
</comment>
<proteinExistence type="inferred from homology"/>
<protein>
    <recommendedName>
        <fullName evidence="2">Thioesterase domain-containing protein</fullName>
    </recommendedName>
</protein>
<dbReference type="InterPro" id="IPR012223">
    <property type="entry name" value="TEII"/>
</dbReference>
<dbReference type="EMBL" id="MDLC01000066">
    <property type="protein sequence ID" value="ODS22578.1"/>
    <property type="molecule type" value="Genomic_DNA"/>
</dbReference>
<evidence type="ECO:0000313" key="4">
    <source>
        <dbReference type="Proteomes" id="UP000242502"/>
    </source>
</evidence>
<dbReference type="InterPro" id="IPR001031">
    <property type="entry name" value="Thioesterase"/>
</dbReference>
<dbReference type="PANTHER" id="PTHR11487:SF0">
    <property type="entry name" value="S-ACYL FATTY ACID SYNTHASE THIOESTERASE, MEDIUM CHAIN"/>
    <property type="match status" value="1"/>
</dbReference>
<gene>
    <name evidence="3" type="ORF">AB835_13400</name>
</gene>
<comment type="caution">
    <text evidence="3">The sequence shown here is derived from an EMBL/GenBank/DDBJ whole genome shotgun (WGS) entry which is preliminary data.</text>
</comment>
<name>A0A1D2QLX6_9GAMM</name>
<dbReference type="Proteomes" id="UP000242502">
    <property type="component" value="Unassembled WGS sequence"/>
</dbReference>
<dbReference type="GO" id="GO:0008610">
    <property type="term" value="P:lipid biosynthetic process"/>
    <property type="evidence" value="ECO:0007669"/>
    <property type="project" value="TreeGrafter"/>
</dbReference>
<sequence length="153" mass="17190">MGCKICFELARYFSTIGQPPKLLFLMASPSPDSSGGWRISQSNDEELSDGLKRLGGTPDNVMHSPKIMQTIMTILRADGELLEAYQAAKTDIVDVDTVLVIAEDDSIVSVPSMLRWQQHLAADIKIHRVVGDHFFMLEQYQKLQVWLIEALQK</sequence>
<evidence type="ECO:0000313" key="3">
    <source>
        <dbReference type="EMBL" id="ODS22578.1"/>
    </source>
</evidence>
<evidence type="ECO:0000259" key="2">
    <source>
        <dbReference type="Pfam" id="PF00975"/>
    </source>
</evidence>
<accession>A0A1D2QLX6</accession>
<dbReference type="PANTHER" id="PTHR11487">
    <property type="entry name" value="THIOESTERASE"/>
    <property type="match status" value="1"/>
</dbReference>
<organism evidence="3 4">
    <name type="scientific">Candidatus Endobugula sertula</name>
    <name type="common">Bugula neritina bacterial symbiont</name>
    <dbReference type="NCBI Taxonomy" id="62101"/>
    <lineage>
        <taxon>Bacteria</taxon>
        <taxon>Pseudomonadati</taxon>
        <taxon>Pseudomonadota</taxon>
        <taxon>Gammaproteobacteria</taxon>
        <taxon>Cellvibrionales</taxon>
        <taxon>Cellvibrionaceae</taxon>
        <taxon>Candidatus Endobugula</taxon>
    </lineage>
</organism>
<evidence type="ECO:0000256" key="1">
    <source>
        <dbReference type="ARBA" id="ARBA00007169"/>
    </source>
</evidence>